<name>A0A117LEU6_9EURY</name>
<accession>A0A117LEU6</accession>
<dbReference type="Proteomes" id="UP000057043">
    <property type="component" value="Unassembled WGS sequence"/>
</dbReference>
<dbReference type="AlphaFoldDB" id="A0A117LEU6"/>
<evidence type="ECO:0000313" key="1">
    <source>
        <dbReference type="EMBL" id="KUK43271.1"/>
    </source>
</evidence>
<reference evidence="1 2" key="1">
    <citation type="journal article" date="2015" name="MBio">
        <title>Genome-Resolved Metagenomic Analysis Reveals Roles for Candidate Phyla and Other Microbial Community Members in Biogeochemical Transformations in Oil Reservoirs.</title>
        <authorList>
            <person name="Hu P."/>
            <person name="Tom L."/>
            <person name="Singh A."/>
            <person name="Thomas B.C."/>
            <person name="Baker B.J."/>
            <person name="Piceno Y.M."/>
            <person name="Andersen G.L."/>
            <person name="Banfield J.F."/>
        </authorList>
    </citation>
    <scope>NUCLEOTIDE SEQUENCE [LARGE SCALE GENOMIC DNA]</scope>
    <source>
        <strain evidence="1">57_489</strain>
    </source>
</reference>
<protein>
    <submittedName>
        <fullName evidence="1">Uncharacterized protein</fullName>
    </submittedName>
</protein>
<gene>
    <name evidence="1" type="ORF">XD72_2357</name>
</gene>
<dbReference type="EMBL" id="LGFT01000095">
    <property type="protein sequence ID" value="KUK43271.1"/>
    <property type="molecule type" value="Genomic_DNA"/>
</dbReference>
<comment type="caution">
    <text evidence="1">The sequence shown here is derived from an EMBL/GenBank/DDBJ whole genome shotgun (WGS) entry which is preliminary data.</text>
</comment>
<proteinExistence type="predicted"/>
<feature type="non-terminal residue" evidence="1">
    <location>
        <position position="1"/>
    </location>
</feature>
<evidence type="ECO:0000313" key="2">
    <source>
        <dbReference type="Proteomes" id="UP000057043"/>
    </source>
</evidence>
<organism evidence="1 2">
    <name type="scientific">Methanothrix harundinacea</name>
    <dbReference type="NCBI Taxonomy" id="301375"/>
    <lineage>
        <taxon>Archaea</taxon>
        <taxon>Methanobacteriati</taxon>
        <taxon>Methanobacteriota</taxon>
        <taxon>Stenosarchaea group</taxon>
        <taxon>Methanomicrobia</taxon>
        <taxon>Methanotrichales</taxon>
        <taxon>Methanotrichaceae</taxon>
        <taxon>Methanothrix</taxon>
    </lineage>
</organism>
<sequence length="21" mass="2699">EDYRLWEDNRETIREVYEGLL</sequence>